<dbReference type="AlphaFoldDB" id="A0A3R8JQ63"/>
<organism evidence="2 3">
    <name type="scientific">Schaedlerella arabinosiphila</name>
    <dbReference type="NCBI Taxonomy" id="2044587"/>
    <lineage>
        <taxon>Bacteria</taxon>
        <taxon>Bacillati</taxon>
        <taxon>Bacillota</taxon>
        <taxon>Clostridia</taxon>
        <taxon>Lachnospirales</taxon>
        <taxon>Lachnospiraceae</taxon>
        <taxon>Schaedlerella</taxon>
    </lineage>
</organism>
<sequence length="210" mass="23271">MRIYAGQTTSFFPAAAINQSVNRNRMDHGQQALPAMRTDTALISPQGKASSLLANLMNQKEMLRSNKESLLTRMLDDEDGSSMAGLQEQLEEYEKQLEEIDEQIASEMAKQNESAKEQGSSGQKPQKTEETGTPASDGGTIAKLTKLSADLEKTQTADQARVRREGEKRVCEAEIELGSEAAKRKLDQINETEQMTEKWMPFWKNGAAGQ</sequence>
<feature type="region of interest" description="Disordered" evidence="1">
    <location>
        <begin position="108"/>
        <end position="141"/>
    </location>
</feature>
<name>A0A3R8JQ63_9FIRM</name>
<evidence type="ECO:0000313" key="3">
    <source>
        <dbReference type="Proteomes" id="UP000274920"/>
    </source>
</evidence>
<protein>
    <submittedName>
        <fullName evidence="2">Uncharacterized protein</fullName>
    </submittedName>
</protein>
<proteinExistence type="predicted"/>
<evidence type="ECO:0000313" key="2">
    <source>
        <dbReference type="EMBL" id="RRK32858.1"/>
    </source>
</evidence>
<dbReference type="EMBL" id="RHJS01000002">
    <property type="protein sequence ID" value="RRK32858.1"/>
    <property type="molecule type" value="Genomic_DNA"/>
</dbReference>
<accession>A0A3R8JQ63</accession>
<comment type="caution">
    <text evidence="2">The sequence shown here is derived from an EMBL/GenBank/DDBJ whole genome shotgun (WGS) entry which is preliminary data.</text>
</comment>
<dbReference type="RefSeq" id="WP_125128270.1">
    <property type="nucleotide sequence ID" value="NZ_RHJS01000002.1"/>
</dbReference>
<reference evidence="2" key="1">
    <citation type="submission" date="2018-10" db="EMBL/GenBank/DDBJ databases">
        <title>Schaedlerella arabinophila gen. nov. sp. nov., isolated from the mouse intestinal tract and comparative analysis with the genome of the closely related altered Schaedler flora strain ASF502.</title>
        <authorList>
            <person name="Miyake S."/>
            <person name="Soh M."/>
            <person name="Seedorf H."/>
        </authorList>
    </citation>
    <scope>NUCLEOTIDE SEQUENCE [LARGE SCALE GENOMIC DNA]</scope>
    <source>
        <strain evidence="2">DSM 106076</strain>
    </source>
</reference>
<keyword evidence="3" id="KW-1185">Reference proteome</keyword>
<dbReference type="Proteomes" id="UP000274920">
    <property type="component" value="Unassembled WGS sequence"/>
</dbReference>
<gene>
    <name evidence="2" type="ORF">EBB54_16955</name>
</gene>
<feature type="compositionally biased region" description="Polar residues" evidence="1">
    <location>
        <begin position="109"/>
        <end position="125"/>
    </location>
</feature>
<evidence type="ECO:0000256" key="1">
    <source>
        <dbReference type="SAM" id="MobiDB-lite"/>
    </source>
</evidence>